<dbReference type="InterPro" id="IPR013249">
    <property type="entry name" value="RNA_pol_sigma70_r4_t2"/>
</dbReference>
<gene>
    <name evidence="6" type="ORF">FHS38_006494</name>
</gene>
<evidence type="ECO:0000256" key="1">
    <source>
        <dbReference type="ARBA" id="ARBA00010641"/>
    </source>
</evidence>
<name>A0A7W7LHR0_STRNE</name>
<organism evidence="6 7">
    <name type="scientific">Streptomyces netropsis</name>
    <name type="common">Streptoverticillium netropsis</name>
    <dbReference type="NCBI Taxonomy" id="55404"/>
    <lineage>
        <taxon>Bacteria</taxon>
        <taxon>Bacillati</taxon>
        <taxon>Actinomycetota</taxon>
        <taxon>Actinomycetes</taxon>
        <taxon>Kitasatosporales</taxon>
        <taxon>Streptomycetaceae</taxon>
        <taxon>Streptomyces</taxon>
    </lineage>
</organism>
<comment type="similarity">
    <text evidence="1">Belongs to the sigma-70 factor family. ECF subfamily.</text>
</comment>
<keyword evidence="3" id="KW-0731">Sigma factor</keyword>
<dbReference type="SUPFAM" id="SSF88659">
    <property type="entry name" value="Sigma3 and sigma4 domains of RNA polymerase sigma factors"/>
    <property type="match status" value="1"/>
</dbReference>
<evidence type="ECO:0000256" key="4">
    <source>
        <dbReference type="ARBA" id="ARBA00023163"/>
    </source>
</evidence>
<evidence type="ECO:0000313" key="6">
    <source>
        <dbReference type="EMBL" id="MBB4890409.1"/>
    </source>
</evidence>
<feature type="domain" description="RNA polymerase sigma factor 70 region 4 type 2" evidence="5">
    <location>
        <begin position="3"/>
        <end position="47"/>
    </location>
</feature>
<keyword evidence="4" id="KW-0804">Transcription</keyword>
<dbReference type="Proteomes" id="UP000556436">
    <property type="component" value="Unassembled WGS sequence"/>
</dbReference>
<dbReference type="Gene3D" id="1.10.10.10">
    <property type="entry name" value="Winged helix-like DNA-binding domain superfamily/Winged helix DNA-binding domain"/>
    <property type="match status" value="1"/>
</dbReference>
<dbReference type="RefSeq" id="WP_184739587.1">
    <property type="nucleotide sequence ID" value="NZ_BMRW01000017.1"/>
</dbReference>
<dbReference type="AlphaFoldDB" id="A0A7W7LHR0"/>
<dbReference type="GO" id="GO:0006352">
    <property type="term" value="P:DNA-templated transcription initiation"/>
    <property type="evidence" value="ECO:0007669"/>
    <property type="project" value="InterPro"/>
</dbReference>
<reference evidence="6 7" key="1">
    <citation type="submission" date="2020-08" db="EMBL/GenBank/DDBJ databases">
        <title>Genomic Encyclopedia of Type Strains, Phase III (KMG-III): the genomes of soil and plant-associated and newly described type strains.</title>
        <authorList>
            <person name="Whitman W."/>
        </authorList>
    </citation>
    <scope>NUCLEOTIDE SEQUENCE [LARGE SCALE GENOMIC DNA]</scope>
    <source>
        <strain evidence="6 7">CECT 3265</strain>
    </source>
</reference>
<evidence type="ECO:0000256" key="3">
    <source>
        <dbReference type="ARBA" id="ARBA00023082"/>
    </source>
</evidence>
<accession>A0A7W7LHR0</accession>
<keyword evidence="7" id="KW-1185">Reference proteome</keyword>
<dbReference type="GO" id="GO:0003677">
    <property type="term" value="F:DNA binding"/>
    <property type="evidence" value="ECO:0007669"/>
    <property type="project" value="InterPro"/>
</dbReference>
<dbReference type="Pfam" id="PF08281">
    <property type="entry name" value="Sigma70_r4_2"/>
    <property type="match status" value="1"/>
</dbReference>
<evidence type="ECO:0000256" key="2">
    <source>
        <dbReference type="ARBA" id="ARBA00023015"/>
    </source>
</evidence>
<sequence>MSASLPYRQRQILAWTLSGYTPSEIAQQLELTPEAVRASLKKARRTLAEYIRQGEEE</sequence>
<dbReference type="InterPro" id="IPR013324">
    <property type="entry name" value="RNA_pol_sigma_r3/r4-like"/>
</dbReference>
<protein>
    <submittedName>
        <fullName evidence="6">RNA polymerase sigma factor (Sigma-70 family)</fullName>
    </submittedName>
</protein>
<keyword evidence="2" id="KW-0805">Transcription regulation</keyword>
<comment type="caution">
    <text evidence="6">The sequence shown here is derived from an EMBL/GenBank/DDBJ whole genome shotgun (WGS) entry which is preliminary data.</text>
</comment>
<evidence type="ECO:0000313" key="7">
    <source>
        <dbReference type="Proteomes" id="UP000556436"/>
    </source>
</evidence>
<proteinExistence type="inferred from homology"/>
<dbReference type="EMBL" id="JACHJG010000019">
    <property type="protein sequence ID" value="MBB4890409.1"/>
    <property type="molecule type" value="Genomic_DNA"/>
</dbReference>
<dbReference type="GO" id="GO:0016987">
    <property type="term" value="F:sigma factor activity"/>
    <property type="evidence" value="ECO:0007669"/>
    <property type="project" value="UniProtKB-KW"/>
</dbReference>
<evidence type="ECO:0000259" key="5">
    <source>
        <dbReference type="Pfam" id="PF08281"/>
    </source>
</evidence>
<dbReference type="InterPro" id="IPR036388">
    <property type="entry name" value="WH-like_DNA-bd_sf"/>
</dbReference>